<sequence length="814" mass="84170">MTARPDAGHPVHGDGVTLYPPAGGVGAYTAVPDRLALEPTADGRPDLTLEVVRSVGAGLILHYGVLGFRVSAGADLDRAAAGAAGPVRPAAWTDGAIRFAVPGRLVSPGQALTGDGRGGLRCTQWIGADAAGLLDGMLTAGVLALDVRAELEMTAVPPRVPATVRFVPARLLAALGPGPHPWAGLGAGLMTVDGDPGDGDDFDLAVAARLRATYGSFAVDPDAFGRSSLTLRPPGAGDEAEVEWDLRAEIAAPFPVVLALDAGAALDEPLRTFGPDAFRRFVDVPPVPTGFRPVSVVGNLPGPRDGAVLGVRLRKPPGPGRPAAIDEFVPLSAPDDRGRVLLRLSPTESPEVEVSTVVHLRDRPGAAIEGPARTTAAPAVLVGPADFGVRFRSVAAEPALLDLAVLTVTLAWEDPDGPGSWSAELDPARPGRTLVLPIGATVARAVVTATGPDGRTARIDLPEPGPIARFHFPFHGANAVPVRCLVPAGVSLIAAEFQPEGSTGTTRLTFTADRPEAIFRWFNGSVFATGYRFRVLDRTGAPGPWSSIRPPGEPVEIDVLEVSGVRFHLDPGNPARVWWEPGPPDAVRTRGKPQIFLTELPGRVAVQVAACLPPTADELEQLRPAVAARLGLAGPGLLQLAPPPGRAGPAELRLPADDQVLASAPPSSTPPYKVLLAATVDGKAADRVRAAIAGERGQLEVTCHFAYERETTVTATCAGDVAGVVATPVEDAEAEVRRLIDAGVLTLTCTAAPLAAPPEVVVHNTDRVVTAAAAALREVAAAPRRISAVVTEVVPVTLGVDLHADVAGWTTPTP</sequence>
<dbReference type="RefSeq" id="WP_215792164.1">
    <property type="nucleotide sequence ID" value="NZ_JAHKKG010000010.1"/>
</dbReference>
<gene>
    <name evidence="1" type="ORF">KOI35_30780</name>
</gene>
<evidence type="ECO:0000313" key="1">
    <source>
        <dbReference type="EMBL" id="MBU2667905.1"/>
    </source>
</evidence>
<dbReference type="EMBL" id="JAHKKG010000010">
    <property type="protein sequence ID" value="MBU2667905.1"/>
    <property type="molecule type" value="Genomic_DNA"/>
</dbReference>
<accession>A0ABS5Z0I3</accession>
<evidence type="ECO:0000313" key="2">
    <source>
        <dbReference type="Proteomes" id="UP001519654"/>
    </source>
</evidence>
<protein>
    <submittedName>
        <fullName evidence="1">Uncharacterized protein</fullName>
    </submittedName>
</protein>
<comment type="caution">
    <text evidence="1">The sequence shown here is derived from an EMBL/GenBank/DDBJ whole genome shotgun (WGS) entry which is preliminary data.</text>
</comment>
<proteinExistence type="predicted"/>
<organism evidence="1 2">
    <name type="scientific">Paractinoplanes bogorensis</name>
    <dbReference type="NCBI Taxonomy" id="1610840"/>
    <lineage>
        <taxon>Bacteria</taxon>
        <taxon>Bacillati</taxon>
        <taxon>Actinomycetota</taxon>
        <taxon>Actinomycetes</taxon>
        <taxon>Micromonosporales</taxon>
        <taxon>Micromonosporaceae</taxon>
        <taxon>Paractinoplanes</taxon>
    </lineage>
</organism>
<keyword evidence="2" id="KW-1185">Reference proteome</keyword>
<name>A0ABS5Z0I3_9ACTN</name>
<reference evidence="1 2" key="1">
    <citation type="submission" date="2021-06" db="EMBL/GenBank/DDBJ databases">
        <title>Actinoplanes lichenicola sp. nov., and Actinoplanes ovalisporus sp. nov., isolated from lichen in Thailand.</title>
        <authorList>
            <person name="Saeng-In P."/>
            <person name="Kanchanasin P."/>
            <person name="Yuki M."/>
            <person name="Kudo T."/>
            <person name="Ohkuma M."/>
            <person name="Phongsopitanun W."/>
            <person name="Tanasupawat S."/>
        </authorList>
    </citation>
    <scope>NUCLEOTIDE SEQUENCE [LARGE SCALE GENOMIC DNA]</scope>
    <source>
        <strain evidence="1 2">NBRC 110975</strain>
    </source>
</reference>
<dbReference type="Proteomes" id="UP001519654">
    <property type="component" value="Unassembled WGS sequence"/>
</dbReference>